<comment type="caution">
    <text evidence="2">The sequence shown here is derived from an EMBL/GenBank/DDBJ whole genome shotgun (WGS) entry which is preliminary data.</text>
</comment>
<name>A0ABN9FZK0_9NEOB</name>
<protein>
    <submittedName>
        <fullName evidence="2">Uncharacterized protein</fullName>
    </submittedName>
</protein>
<gene>
    <name evidence="2" type="ORF">SPARVUS_LOCUS12972250</name>
</gene>
<feature type="region of interest" description="Disordered" evidence="1">
    <location>
        <begin position="58"/>
        <end position="95"/>
    </location>
</feature>
<reference evidence="2" key="1">
    <citation type="submission" date="2023-05" db="EMBL/GenBank/DDBJ databases">
        <authorList>
            <person name="Stuckert A."/>
        </authorList>
    </citation>
    <scope>NUCLEOTIDE SEQUENCE</scope>
</reference>
<feature type="non-terminal residue" evidence="2">
    <location>
        <position position="1"/>
    </location>
</feature>
<dbReference type="EMBL" id="CATNWA010017561">
    <property type="protein sequence ID" value="CAI9601372.1"/>
    <property type="molecule type" value="Genomic_DNA"/>
</dbReference>
<accession>A0ABN9FZK0</accession>
<feature type="compositionally biased region" description="Polar residues" evidence="1">
    <location>
        <begin position="67"/>
        <end position="95"/>
    </location>
</feature>
<evidence type="ECO:0000313" key="3">
    <source>
        <dbReference type="Proteomes" id="UP001162483"/>
    </source>
</evidence>
<evidence type="ECO:0000313" key="2">
    <source>
        <dbReference type="EMBL" id="CAI9601372.1"/>
    </source>
</evidence>
<keyword evidence="3" id="KW-1185">Reference proteome</keyword>
<proteinExistence type="predicted"/>
<organism evidence="2 3">
    <name type="scientific">Staurois parvus</name>
    <dbReference type="NCBI Taxonomy" id="386267"/>
    <lineage>
        <taxon>Eukaryota</taxon>
        <taxon>Metazoa</taxon>
        <taxon>Chordata</taxon>
        <taxon>Craniata</taxon>
        <taxon>Vertebrata</taxon>
        <taxon>Euteleostomi</taxon>
        <taxon>Amphibia</taxon>
        <taxon>Batrachia</taxon>
        <taxon>Anura</taxon>
        <taxon>Neobatrachia</taxon>
        <taxon>Ranoidea</taxon>
        <taxon>Ranidae</taxon>
        <taxon>Staurois</taxon>
    </lineage>
</organism>
<sequence>KTIQFINTNHTKHKRSAILNIIQCKQTKPPTDNEVHTSKRRQAGRSILNWAGRYRGEQAENGRGVTGQVQQVASTRSTEGQAEGWSGSQARDQKR</sequence>
<evidence type="ECO:0000256" key="1">
    <source>
        <dbReference type="SAM" id="MobiDB-lite"/>
    </source>
</evidence>
<dbReference type="Proteomes" id="UP001162483">
    <property type="component" value="Unassembled WGS sequence"/>
</dbReference>